<dbReference type="InterPro" id="IPR001173">
    <property type="entry name" value="Glyco_trans_2-like"/>
</dbReference>
<keyword evidence="4" id="KW-1185">Reference proteome</keyword>
<dbReference type="SUPFAM" id="SSF53448">
    <property type="entry name" value="Nucleotide-diphospho-sugar transferases"/>
    <property type="match status" value="1"/>
</dbReference>
<dbReference type="EMBL" id="CP011923">
    <property type="protein sequence ID" value="AKN89103.1"/>
    <property type="molecule type" value="Genomic_DNA"/>
</dbReference>
<evidence type="ECO:0000313" key="5">
    <source>
        <dbReference type="Proteomes" id="UP000774689"/>
    </source>
</evidence>
<evidence type="ECO:0000313" key="3">
    <source>
        <dbReference type="EMBL" id="NIY56624.1"/>
    </source>
</evidence>
<gene>
    <name evidence="3" type="ORF">CHQ83_04670</name>
    <name evidence="2" type="ORF">FNO190_1474</name>
</gene>
<dbReference type="GO" id="GO:0016758">
    <property type="term" value="F:hexosyltransferase activity"/>
    <property type="evidence" value="ECO:0007669"/>
    <property type="project" value="UniProtKB-ARBA"/>
</dbReference>
<proteinExistence type="predicted"/>
<evidence type="ECO:0000313" key="4">
    <source>
        <dbReference type="Proteomes" id="UP000035930"/>
    </source>
</evidence>
<dbReference type="RefSeq" id="WP_030005720.1">
    <property type="nucleotide sequence ID" value="NZ_CP012153.2"/>
</dbReference>
<dbReference type="AlphaFoldDB" id="A0AAW9YNR0"/>
<dbReference type="Pfam" id="PF00535">
    <property type="entry name" value="Glycos_transf_2"/>
    <property type="match status" value="1"/>
</dbReference>
<evidence type="ECO:0000259" key="1">
    <source>
        <dbReference type="Pfam" id="PF00535"/>
    </source>
</evidence>
<protein>
    <submittedName>
        <fullName evidence="3">Glycosyltransferase family 2 protein</fullName>
    </submittedName>
</protein>
<dbReference type="InterPro" id="IPR029044">
    <property type="entry name" value="Nucleotide-diphossugar_trans"/>
</dbReference>
<dbReference type="EMBL" id="QPQM01000011">
    <property type="protein sequence ID" value="NIY56624.1"/>
    <property type="molecule type" value="Genomic_DNA"/>
</dbReference>
<reference evidence="3" key="3">
    <citation type="journal article" date="2020" name="Int. J. Syst. Evol. Microbiol.">
        <title>Reclassification of Francisella noatunensis subsp. orientalis Ottem et al. 2009 as Francisella orientalis sp. nov., Francisella noatunensis subsp. chilensis subsp. nov. and emended description of Francisella noatunensis.</title>
        <authorList>
            <person name="Ramirez-Paredes J.G."/>
            <person name="Larsson P."/>
            <person name="Thompson K.D."/>
            <person name="Penman D.J."/>
            <person name="Busse H.J."/>
            <person name="Ohrman C."/>
            <person name="Sjodin A."/>
            <person name="Soto E."/>
            <person name="Richards R.H."/>
            <person name="Adams A."/>
            <person name="Colquhoun D.J."/>
        </authorList>
    </citation>
    <scope>NUCLEOTIDE SEQUENCE</scope>
    <source>
        <strain evidence="3">LADL-07285A</strain>
    </source>
</reference>
<name>A0AAW9YNR0_9GAMM</name>
<dbReference type="CDD" id="cd00761">
    <property type="entry name" value="Glyco_tranf_GTA_type"/>
    <property type="match status" value="1"/>
</dbReference>
<organism evidence="3 5">
    <name type="scientific">Francisella orientalis</name>
    <dbReference type="NCBI Taxonomy" id="299583"/>
    <lineage>
        <taxon>Bacteria</taxon>
        <taxon>Pseudomonadati</taxon>
        <taxon>Pseudomonadota</taxon>
        <taxon>Gammaproteobacteria</taxon>
        <taxon>Thiotrichales</taxon>
        <taxon>Francisellaceae</taxon>
        <taxon>Francisella</taxon>
    </lineage>
</organism>
<feature type="domain" description="Glycosyltransferase 2-like" evidence="1">
    <location>
        <begin position="14"/>
        <end position="142"/>
    </location>
</feature>
<accession>A0AAW9YNR0</accession>
<dbReference type="Proteomes" id="UP000774689">
    <property type="component" value="Unassembled WGS sequence"/>
</dbReference>
<dbReference type="PANTHER" id="PTHR22916">
    <property type="entry name" value="GLYCOSYLTRANSFERASE"/>
    <property type="match status" value="1"/>
</dbReference>
<dbReference type="Gene3D" id="3.90.550.10">
    <property type="entry name" value="Spore Coat Polysaccharide Biosynthesis Protein SpsA, Chain A"/>
    <property type="match status" value="1"/>
</dbReference>
<dbReference type="Proteomes" id="UP000035930">
    <property type="component" value="Chromosome"/>
</dbReference>
<reference evidence="4" key="1">
    <citation type="submission" date="2015-02" db="EMBL/GenBank/DDBJ databases">
        <title>Complete genome sequence of Francisella noatunensis subsp. orientalis FNO190 isolated from farm-raised Nile tilapia in Brazil.</title>
        <authorList>
            <person name="Figueiredo H.C.P."/>
            <person name="Leal C.A.G."/>
            <person name="Pereira F.L."/>
            <person name="Soares S.C."/>
            <person name="Goncalves L.A."/>
            <person name="Dorella F.A."/>
            <person name="Carvalho A.F."/>
            <person name="Azevedo V.A.C."/>
        </authorList>
    </citation>
    <scope>NUCLEOTIDE SEQUENCE [LARGE SCALE GENOMIC DNA]</scope>
    <source>
        <strain evidence="4">FNO190</strain>
    </source>
</reference>
<evidence type="ECO:0000313" key="2">
    <source>
        <dbReference type="EMBL" id="AKN89103.1"/>
    </source>
</evidence>
<reference evidence="2" key="2">
    <citation type="submission" date="2017-08" db="EMBL/GenBank/DDBJ databases">
        <title>Complete Genome Sequence of Francisella noatunensis subsp. orientalis strain FNO190.</title>
        <authorList>
            <person name="Pereira F.L."/>
            <person name="Goncalves L.A."/>
            <person name="Guilherme T.C."/>
            <person name="Soares S.C."/>
            <person name="Dorella F.A."/>
            <person name="Carvalho A.F."/>
            <person name="Leibowitz M.P."/>
            <person name="Leal C.A.G."/>
            <person name="Azevedo V.A.C."/>
            <person name="Figueiredo H.C.P."/>
        </authorList>
    </citation>
    <scope>NUCLEOTIDE SEQUENCE</scope>
    <source>
        <strain evidence="2">FNO190</strain>
    </source>
</reference>
<sequence length="392" mass="45814">MMMNSKKLVSFCCLSYNHEKFIRKCMRSIWSQEYKNIEIIVLDDGSSDGSLRVINECKNESPCSFNIITQENSGGKVGSNFNKLINASSGDFLFFISTDDEAVSDSVSSKVELFESDENLAFTLNTYIETIDENSNVIDKPYIHKEYVRISSINELLELEFNALGSFYIQGGLFKKSVIDDIGGFDDDLIGDDIILRTKLFKHIINQAPTLSFKLIDTVGVRYRMHDTNIHKNSLRQSILIHEWFMRYFKDRIPNKTMLVWLNHAYAYTVNNNLLEDAKKLISILIDYLPYFDQEEKKKITVNFFNSAKVRAYQLNKTLDLNKEFVLKILGDMMIEKNNNLYIEESQVQWFIEYLLDRSYKSELTLDKIYKSFSWRLTKPIRFLAKIFKKFS</sequence>